<organism evidence="1 2">
    <name type="scientific">Aspergillus melleus</name>
    <dbReference type="NCBI Taxonomy" id="138277"/>
    <lineage>
        <taxon>Eukaryota</taxon>
        <taxon>Fungi</taxon>
        <taxon>Dikarya</taxon>
        <taxon>Ascomycota</taxon>
        <taxon>Pezizomycotina</taxon>
        <taxon>Eurotiomycetes</taxon>
        <taxon>Eurotiomycetidae</taxon>
        <taxon>Eurotiales</taxon>
        <taxon>Aspergillaceae</taxon>
        <taxon>Aspergillus</taxon>
        <taxon>Aspergillus subgen. Circumdati</taxon>
    </lineage>
</organism>
<proteinExistence type="predicted"/>
<name>A0ACC3AX94_9EURO</name>
<evidence type="ECO:0000313" key="1">
    <source>
        <dbReference type="EMBL" id="KAK1142562.1"/>
    </source>
</evidence>
<gene>
    <name evidence="1" type="ORF">N8T08_007537</name>
</gene>
<accession>A0ACC3AX94</accession>
<comment type="caution">
    <text evidence="1">The sequence shown here is derived from an EMBL/GenBank/DDBJ whole genome shotgun (WGS) entry which is preliminary data.</text>
</comment>
<reference evidence="1 2" key="1">
    <citation type="journal article" date="2023" name="ACS Omega">
        <title>Identification of the Neoaspergillic Acid Biosynthesis Gene Cluster by Establishing an In Vitro CRISPR-Ribonucleoprotein Genetic System in Aspergillus melleus.</title>
        <authorList>
            <person name="Yuan B."/>
            <person name="Grau M.F."/>
            <person name="Murata R.M."/>
            <person name="Torok T."/>
            <person name="Venkateswaran K."/>
            <person name="Stajich J.E."/>
            <person name="Wang C.C.C."/>
        </authorList>
    </citation>
    <scope>NUCLEOTIDE SEQUENCE [LARGE SCALE GENOMIC DNA]</scope>
    <source>
        <strain evidence="1 2">IMV 1140</strain>
    </source>
</reference>
<dbReference type="EMBL" id="JAOPJF010000049">
    <property type="protein sequence ID" value="KAK1142562.1"/>
    <property type="molecule type" value="Genomic_DNA"/>
</dbReference>
<sequence>MFNATTRRACALTPKTRILQHNQPSRSISHLHPRPRPNGLNTTRSRLPTGSQQTRALSFMQRMKLGFRAASKDIWRKNPILLPLALFSTAGATLLFTYIAYTEYTTVGPQYHKFPPPVVRSLRTAVYYTEVDLNPPKALEAYKEALHIAVEMGMHPFSDEVVGIKLQVAMMLEKAGLAKPAVEVLERTKKEVLQWVDEGRKKEEAEAEAEAEAAQKGQKKDVALEVTDPELLEEQRKMQEVEAYERVQRDKALKKAVGIEMKLAELYSSDHIQEDAKGEAAQVAAVELCLEEMRRRQRLGLPVGGGSQDNNAWLNLTEIATALSDLASRYTDQDKHELAMPLYLRALDLLRVDEGDQPTCKQVVLLNDVASAMAGQAQKPIRAADPSAARNQLIEAAKQWAQKSVEVAARIQPPVRDEDCDASCVAATYNLGELAELQNNVKDAEKFYKKAKSLAQGLQFEEGIAMADGALKRVTKN</sequence>
<dbReference type="Proteomes" id="UP001177260">
    <property type="component" value="Unassembled WGS sequence"/>
</dbReference>
<keyword evidence="2" id="KW-1185">Reference proteome</keyword>
<evidence type="ECO:0000313" key="2">
    <source>
        <dbReference type="Proteomes" id="UP001177260"/>
    </source>
</evidence>
<protein>
    <submittedName>
        <fullName evidence="1">Uncharacterized protein</fullName>
    </submittedName>
</protein>